<sequence length="187" mass="20866">MSDPNKSHRHRKPPTAAEVLYAVQVTLDKYVDTNPFTLIPTIEDVCAVLVGIAEKIRSVQGNEEIRIHIATSLRKLASAVKSLSDLARDKVEQSFTIVQLDVQITEDPQLQTTIQTLITRLKTIDSHAGLESTLQDVLDGLNEAGRIFETCSRADIERIADNALLRPITEWTRLHGRLSPTTETEKD</sequence>
<accession>A0A2H3JBB1</accession>
<dbReference type="AlphaFoldDB" id="A0A2H3JBB1"/>
<dbReference type="Proteomes" id="UP000218811">
    <property type="component" value="Unassembled WGS sequence"/>
</dbReference>
<evidence type="ECO:0000313" key="1">
    <source>
        <dbReference type="EMBL" id="PCH38875.1"/>
    </source>
</evidence>
<organism evidence="1 2">
    <name type="scientific">Wolfiporia cocos (strain MD-104)</name>
    <name type="common">Brown rot fungus</name>
    <dbReference type="NCBI Taxonomy" id="742152"/>
    <lineage>
        <taxon>Eukaryota</taxon>
        <taxon>Fungi</taxon>
        <taxon>Dikarya</taxon>
        <taxon>Basidiomycota</taxon>
        <taxon>Agaricomycotina</taxon>
        <taxon>Agaricomycetes</taxon>
        <taxon>Polyporales</taxon>
        <taxon>Phaeolaceae</taxon>
        <taxon>Wolfiporia</taxon>
    </lineage>
</organism>
<evidence type="ECO:0000313" key="2">
    <source>
        <dbReference type="Proteomes" id="UP000218811"/>
    </source>
</evidence>
<keyword evidence="2" id="KW-1185">Reference proteome</keyword>
<name>A0A2H3JBB1_WOLCO</name>
<gene>
    <name evidence="1" type="ORF">WOLCODRAFT_146763</name>
</gene>
<protein>
    <submittedName>
        <fullName evidence="1">Uncharacterized protein</fullName>
    </submittedName>
</protein>
<proteinExistence type="predicted"/>
<reference evidence="1 2" key="1">
    <citation type="journal article" date="2012" name="Science">
        <title>The Paleozoic origin of enzymatic lignin decomposition reconstructed from 31 fungal genomes.</title>
        <authorList>
            <person name="Floudas D."/>
            <person name="Binder M."/>
            <person name="Riley R."/>
            <person name="Barry K."/>
            <person name="Blanchette R.A."/>
            <person name="Henrissat B."/>
            <person name="Martinez A.T."/>
            <person name="Otillar R."/>
            <person name="Spatafora J.W."/>
            <person name="Yadav J.S."/>
            <person name="Aerts A."/>
            <person name="Benoit I."/>
            <person name="Boyd A."/>
            <person name="Carlson A."/>
            <person name="Copeland A."/>
            <person name="Coutinho P.M."/>
            <person name="de Vries R.P."/>
            <person name="Ferreira P."/>
            <person name="Findley K."/>
            <person name="Foster B."/>
            <person name="Gaskell J."/>
            <person name="Glotzer D."/>
            <person name="Gorecki P."/>
            <person name="Heitman J."/>
            <person name="Hesse C."/>
            <person name="Hori C."/>
            <person name="Igarashi K."/>
            <person name="Jurgens J.A."/>
            <person name="Kallen N."/>
            <person name="Kersten P."/>
            <person name="Kohler A."/>
            <person name="Kuees U."/>
            <person name="Kumar T.K.A."/>
            <person name="Kuo A."/>
            <person name="LaButti K."/>
            <person name="Larrondo L.F."/>
            <person name="Lindquist E."/>
            <person name="Ling A."/>
            <person name="Lombard V."/>
            <person name="Lucas S."/>
            <person name="Lundell T."/>
            <person name="Martin R."/>
            <person name="McLaughlin D.J."/>
            <person name="Morgenstern I."/>
            <person name="Morin E."/>
            <person name="Murat C."/>
            <person name="Nagy L.G."/>
            <person name="Nolan M."/>
            <person name="Ohm R.A."/>
            <person name="Patyshakuliyeva A."/>
            <person name="Rokas A."/>
            <person name="Ruiz-Duenas F.J."/>
            <person name="Sabat G."/>
            <person name="Salamov A."/>
            <person name="Samejima M."/>
            <person name="Schmutz J."/>
            <person name="Slot J.C."/>
            <person name="St John F."/>
            <person name="Stenlid J."/>
            <person name="Sun H."/>
            <person name="Sun S."/>
            <person name="Syed K."/>
            <person name="Tsang A."/>
            <person name="Wiebenga A."/>
            <person name="Young D."/>
            <person name="Pisabarro A."/>
            <person name="Eastwood D.C."/>
            <person name="Martin F."/>
            <person name="Cullen D."/>
            <person name="Grigoriev I.V."/>
            <person name="Hibbett D.S."/>
        </authorList>
    </citation>
    <scope>NUCLEOTIDE SEQUENCE [LARGE SCALE GENOMIC DNA]</scope>
    <source>
        <strain evidence="1 2">MD-104</strain>
    </source>
</reference>
<dbReference type="EMBL" id="KB467943">
    <property type="protein sequence ID" value="PCH38875.1"/>
    <property type="molecule type" value="Genomic_DNA"/>
</dbReference>